<dbReference type="InterPro" id="IPR027417">
    <property type="entry name" value="P-loop_NTPase"/>
</dbReference>
<name>A0A8S3UPG1_MYTED</name>
<dbReference type="OrthoDB" id="8954335at2759"/>
<protein>
    <submittedName>
        <fullName evidence="1">Uncharacterized protein</fullName>
    </submittedName>
</protein>
<dbReference type="PANTHER" id="PTHR32046">
    <property type="entry name" value="G DOMAIN-CONTAINING PROTEIN"/>
    <property type="match status" value="1"/>
</dbReference>
<dbReference type="SUPFAM" id="SSF52540">
    <property type="entry name" value="P-loop containing nucleoside triphosphate hydrolases"/>
    <property type="match status" value="1"/>
</dbReference>
<sequence length="153" mass="17428">MSNHLLVKWEETELGENEAYQVRLLMLLQRKYNVCRGYWSRKSTLINAMANYIMGVTWADPFRFTLVNVETSEQGRSGNQTEWITCYNINTSVSSRLKYNINLIDTPGFGDTRGLDHDQTVINQIKELCTIKGTLGVATIDAVCFILKALMPV</sequence>
<dbReference type="Proteomes" id="UP000683360">
    <property type="component" value="Unassembled WGS sequence"/>
</dbReference>
<evidence type="ECO:0000313" key="2">
    <source>
        <dbReference type="Proteomes" id="UP000683360"/>
    </source>
</evidence>
<dbReference type="Gene3D" id="3.40.50.300">
    <property type="entry name" value="P-loop containing nucleotide triphosphate hydrolases"/>
    <property type="match status" value="1"/>
</dbReference>
<comment type="caution">
    <text evidence="1">The sequence shown here is derived from an EMBL/GenBank/DDBJ whole genome shotgun (WGS) entry which is preliminary data.</text>
</comment>
<organism evidence="1 2">
    <name type="scientific">Mytilus edulis</name>
    <name type="common">Blue mussel</name>
    <dbReference type="NCBI Taxonomy" id="6550"/>
    <lineage>
        <taxon>Eukaryota</taxon>
        <taxon>Metazoa</taxon>
        <taxon>Spiralia</taxon>
        <taxon>Lophotrochozoa</taxon>
        <taxon>Mollusca</taxon>
        <taxon>Bivalvia</taxon>
        <taxon>Autobranchia</taxon>
        <taxon>Pteriomorphia</taxon>
        <taxon>Mytilida</taxon>
        <taxon>Mytiloidea</taxon>
        <taxon>Mytilidae</taxon>
        <taxon>Mytilinae</taxon>
        <taxon>Mytilus</taxon>
    </lineage>
</organism>
<gene>
    <name evidence="1" type="ORF">MEDL_55243</name>
</gene>
<keyword evidence="2" id="KW-1185">Reference proteome</keyword>
<accession>A0A8S3UPG1</accession>
<dbReference type="CDD" id="cd00882">
    <property type="entry name" value="Ras_like_GTPase"/>
    <property type="match status" value="1"/>
</dbReference>
<dbReference type="EMBL" id="CAJPWZ010002690">
    <property type="protein sequence ID" value="CAG2243042.1"/>
    <property type="molecule type" value="Genomic_DNA"/>
</dbReference>
<dbReference type="PANTHER" id="PTHR32046:SF11">
    <property type="entry name" value="IMMUNE-ASSOCIATED NUCLEOTIDE-BINDING PROTEIN 10-LIKE"/>
    <property type="match status" value="1"/>
</dbReference>
<dbReference type="AlphaFoldDB" id="A0A8S3UPG1"/>
<evidence type="ECO:0000313" key="1">
    <source>
        <dbReference type="EMBL" id="CAG2243042.1"/>
    </source>
</evidence>
<proteinExistence type="predicted"/>
<reference evidence="1" key="1">
    <citation type="submission" date="2021-03" db="EMBL/GenBank/DDBJ databases">
        <authorList>
            <person name="Bekaert M."/>
        </authorList>
    </citation>
    <scope>NUCLEOTIDE SEQUENCE</scope>
</reference>